<protein>
    <recommendedName>
        <fullName evidence="1">Aminoglycoside phosphotransferase domain-containing protein</fullName>
    </recommendedName>
</protein>
<dbReference type="InterPro" id="IPR011009">
    <property type="entry name" value="Kinase-like_dom_sf"/>
</dbReference>
<dbReference type="Proteomes" id="UP000799440">
    <property type="component" value="Unassembled WGS sequence"/>
</dbReference>
<dbReference type="AlphaFoldDB" id="A0A6A6VJ79"/>
<organism evidence="2 3">
    <name type="scientific">Sporormia fimetaria CBS 119925</name>
    <dbReference type="NCBI Taxonomy" id="1340428"/>
    <lineage>
        <taxon>Eukaryota</taxon>
        <taxon>Fungi</taxon>
        <taxon>Dikarya</taxon>
        <taxon>Ascomycota</taxon>
        <taxon>Pezizomycotina</taxon>
        <taxon>Dothideomycetes</taxon>
        <taxon>Pleosporomycetidae</taxon>
        <taxon>Pleosporales</taxon>
        <taxon>Sporormiaceae</taxon>
        <taxon>Sporormia</taxon>
    </lineage>
</organism>
<feature type="domain" description="Aminoglycoside phosphotransferase" evidence="1">
    <location>
        <begin position="59"/>
        <end position="246"/>
    </location>
</feature>
<dbReference type="PANTHER" id="PTHR21310:SF58">
    <property type="entry name" value="AMINOGLYCOSIDE PHOSPHOTRANSFERASE DOMAIN-CONTAINING PROTEIN"/>
    <property type="match status" value="1"/>
</dbReference>
<sequence length="292" mass="33458">MSRHEPLRMYSKKLFEEDGFTLTDLYKHNLPRCGMHIYHYSFDDPPMQGVLKYGGRVRPDELRAMELVKQYTSVPVSQQAADFDPEFTVSEGAFCMTYIPGKSLESCWSTLTSDVKQQVCLQIWDYIQQWQKIPKPDSLPDHFLCLAAGSNSPDILLADSSSHARFDSPLRSHGEILTRIFARYCENNGGKDLWPLLPHTRKTISLFTHADLAPRNILFNEKSNQIGIIDWENAGWYPDYWEFIKIFKPTSDPVECDWQRYMEATAPSTWKSPEAKEILAAINVARGVLIGG</sequence>
<dbReference type="OrthoDB" id="2906425at2759"/>
<accession>A0A6A6VJ79</accession>
<keyword evidence="3" id="KW-1185">Reference proteome</keyword>
<dbReference type="InterPro" id="IPR002575">
    <property type="entry name" value="Aminoglycoside_PTrfase"/>
</dbReference>
<dbReference type="InterPro" id="IPR051678">
    <property type="entry name" value="AGP_Transferase"/>
</dbReference>
<gene>
    <name evidence="2" type="ORF">M011DRAFT_179718</name>
</gene>
<dbReference type="Pfam" id="PF01636">
    <property type="entry name" value="APH"/>
    <property type="match status" value="1"/>
</dbReference>
<dbReference type="CDD" id="cd05120">
    <property type="entry name" value="APH_ChoK_like"/>
    <property type="match status" value="1"/>
</dbReference>
<name>A0A6A6VJ79_9PLEO</name>
<proteinExistence type="predicted"/>
<reference evidence="2" key="1">
    <citation type="journal article" date="2020" name="Stud. Mycol.">
        <title>101 Dothideomycetes genomes: a test case for predicting lifestyles and emergence of pathogens.</title>
        <authorList>
            <person name="Haridas S."/>
            <person name="Albert R."/>
            <person name="Binder M."/>
            <person name="Bloem J."/>
            <person name="Labutti K."/>
            <person name="Salamov A."/>
            <person name="Andreopoulos B."/>
            <person name="Baker S."/>
            <person name="Barry K."/>
            <person name="Bills G."/>
            <person name="Bluhm B."/>
            <person name="Cannon C."/>
            <person name="Castanera R."/>
            <person name="Culley D."/>
            <person name="Daum C."/>
            <person name="Ezra D."/>
            <person name="Gonzalez J."/>
            <person name="Henrissat B."/>
            <person name="Kuo A."/>
            <person name="Liang C."/>
            <person name="Lipzen A."/>
            <person name="Lutzoni F."/>
            <person name="Magnuson J."/>
            <person name="Mondo S."/>
            <person name="Nolan M."/>
            <person name="Ohm R."/>
            <person name="Pangilinan J."/>
            <person name="Park H.-J."/>
            <person name="Ramirez L."/>
            <person name="Alfaro M."/>
            <person name="Sun H."/>
            <person name="Tritt A."/>
            <person name="Yoshinaga Y."/>
            <person name="Zwiers L.-H."/>
            <person name="Turgeon B."/>
            <person name="Goodwin S."/>
            <person name="Spatafora J."/>
            <person name="Crous P."/>
            <person name="Grigoriev I."/>
        </authorList>
    </citation>
    <scope>NUCLEOTIDE SEQUENCE</scope>
    <source>
        <strain evidence="2">CBS 119925</strain>
    </source>
</reference>
<dbReference type="EMBL" id="MU006563">
    <property type="protein sequence ID" value="KAF2750672.1"/>
    <property type="molecule type" value="Genomic_DNA"/>
</dbReference>
<evidence type="ECO:0000259" key="1">
    <source>
        <dbReference type="Pfam" id="PF01636"/>
    </source>
</evidence>
<dbReference type="PANTHER" id="PTHR21310">
    <property type="entry name" value="AMINOGLYCOSIDE PHOSPHOTRANSFERASE-RELATED-RELATED"/>
    <property type="match status" value="1"/>
</dbReference>
<evidence type="ECO:0000313" key="3">
    <source>
        <dbReference type="Proteomes" id="UP000799440"/>
    </source>
</evidence>
<evidence type="ECO:0000313" key="2">
    <source>
        <dbReference type="EMBL" id="KAF2750672.1"/>
    </source>
</evidence>
<dbReference type="Gene3D" id="3.90.1200.10">
    <property type="match status" value="1"/>
</dbReference>
<dbReference type="SUPFAM" id="SSF56112">
    <property type="entry name" value="Protein kinase-like (PK-like)"/>
    <property type="match status" value="1"/>
</dbReference>